<dbReference type="PANTHER" id="PTHR11070:SF2">
    <property type="entry name" value="ATP-DEPENDENT DNA HELICASE SRS2"/>
    <property type="match status" value="1"/>
</dbReference>
<evidence type="ECO:0000256" key="6">
    <source>
        <dbReference type="ARBA" id="ARBA00023125"/>
    </source>
</evidence>
<dbReference type="PANTHER" id="PTHR11070">
    <property type="entry name" value="UVRD / RECB / PCRA DNA HELICASE FAMILY MEMBER"/>
    <property type="match status" value="1"/>
</dbReference>
<proteinExistence type="inferred from homology"/>
<dbReference type="PROSITE" id="PS51198">
    <property type="entry name" value="UVRD_HELICASE_ATP_BIND"/>
    <property type="match status" value="1"/>
</dbReference>
<dbReference type="InterPro" id="IPR027417">
    <property type="entry name" value="P-loop_NTPase"/>
</dbReference>
<evidence type="ECO:0000256" key="8">
    <source>
        <dbReference type="ARBA" id="ARBA00034617"/>
    </source>
</evidence>
<evidence type="ECO:0000256" key="4">
    <source>
        <dbReference type="ARBA" id="ARBA00022806"/>
    </source>
</evidence>
<dbReference type="RefSeq" id="WP_186908873.1">
    <property type="nucleotide sequence ID" value="NZ_JACOPP010000036.1"/>
</dbReference>
<feature type="binding site" evidence="11">
    <location>
        <begin position="38"/>
        <end position="45"/>
    </location>
    <ligand>
        <name>ATP</name>
        <dbReference type="ChEBI" id="CHEBI:30616"/>
    </ligand>
</feature>
<dbReference type="GO" id="GO:0016787">
    <property type="term" value="F:hydrolase activity"/>
    <property type="evidence" value="ECO:0007669"/>
    <property type="project" value="UniProtKB-UniRule"/>
</dbReference>
<dbReference type="EC" id="5.6.2.4" evidence="9"/>
<evidence type="ECO:0000256" key="11">
    <source>
        <dbReference type="PROSITE-ProRule" id="PRU00560"/>
    </source>
</evidence>
<keyword evidence="7" id="KW-0413">Isomerase</keyword>
<sequence length="605" mass="68315">MPNPNLTDIRDKISTQHEGDERQLEVIFSDSPRIIVEAPAGYGKTTTMISRIAYLFAVGRIPNPKRILGLTFSVNAALKVKRDVAEKMPSLLGSPNSPVAIGDKVTITNYHGFCKGLLKKYGYLISDSLKKDVNLFHAIGDHDAERQWILKAVLSTTDIQVLKEMDASIKEARVPSGEAIQAYNQIVIQKLLPHEYITHNAVILFVLDILARFPEVKKFYQSYYPLIVVDEFQDTNCIAWELLKSIISDQTQLLFLGDPLQRIYGFIGALPNIMSTVVDEYQMTKISLSKNYRFRNNPEMLKLDRNVRENATALFSPTISHEDIANVPAFWGLSQQEEAGKVVSKVKQLIENQDSKIAILFKGRGKNAEIVETELSKQEIPYFYGMFKDDDTEYVEFHNKCQSLFIQRFGRTKTINKAALIKFADSVKEAYATSLDKTTKSLLQLLDALVEKVSIDYADLIPEDKYLLLMDIFENRQLKQSMEYVDSQVILSTVHGAKGLEWDHVMVCDVEQWVFTFVCKNCPNKYSNGSACRLPNPIPHALAESLLDDFCVFYVALTRARKQVYISASKERFNASGVRYNTGKICCFALANGIKLVDASSPDTA</sequence>
<comment type="caution">
    <text evidence="13">The sequence shown here is derived from an EMBL/GenBank/DDBJ whole genome shotgun (WGS) entry which is preliminary data.</text>
</comment>
<accession>A0A8J6J2I9</accession>
<evidence type="ECO:0000256" key="5">
    <source>
        <dbReference type="ARBA" id="ARBA00022840"/>
    </source>
</evidence>
<evidence type="ECO:0000313" key="14">
    <source>
        <dbReference type="Proteomes" id="UP000661435"/>
    </source>
</evidence>
<keyword evidence="4 11" id="KW-0347">Helicase</keyword>
<gene>
    <name evidence="13" type="ORF">H8S57_15300</name>
</gene>
<keyword evidence="14" id="KW-1185">Reference proteome</keyword>
<dbReference type="Pfam" id="PF00580">
    <property type="entry name" value="UvrD-helicase"/>
    <property type="match status" value="1"/>
</dbReference>
<comment type="catalytic activity">
    <reaction evidence="10">
        <text>ATP + H2O = ADP + phosphate + H(+)</text>
        <dbReference type="Rhea" id="RHEA:13065"/>
        <dbReference type="ChEBI" id="CHEBI:15377"/>
        <dbReference type="ChEBI" id="CHEBI:15378"/>
        <dbReference type="ChEBI" id="CHEBI:30616"/>
        <dbReference type="ChEBI" id="CHEBI:43474"/>
        <dbReference type="ChEBI" id="CHEBI:456216"/>
        <dbReference type="EC" id="5.6.2.4"/>
    </reaction>
</comment>
<evidence type="ECO:0000259" key="12">
    <source>
        <dbReference type="PROSITE" id="PS51198"/>
    </source>
</evidence>
<dbReference type="InterPro" id="IPR014016">
    <property type="entry name" value="UvrD-like_ATP-bd"/>
</dbReference>
<evidence type="ECO:0000256" key="3">
    <source>
        <dbReference type="ARBA" id="ARBA00022801"/>
    </source>
</evidence>
<dbReference type="GO" id="GO:0003677">
    <property type="term" value="F:DNA binding"/>
    <property type="evidence" value="ECO:0007669"/>
    <property type="project" value="UniProtKB-KW"/>
</dbReference>
<dbReference type="Pfam" id="PF13361">
    <property type="entry name" value="UvrD_C"/>
    <property type="match status" value="1"/>
</dbReference>
<protein>
    <recommendedName>
        <fullName evidence="9">DNA 3'-5' helicase</fullName>
        <ecNumber evidence="9">5.6.2.4</ecNumber>
    </recommendedName>
</protein>
<dbReference type="AlphaFoldDB" id="A0A8J6J2I9"/>
<keyword evidence="6" id="KW-0238">DNA-binding</keyword>
<evidence type="ECO:0000256" key="1">
    <source>
        <dbReference type="ARBA" id="ARBA00009922"/>
    </source>
</evidence>
<dbReference type="Gene3D" id="3.40.50.300">
    <property type="entry name" value="P-loop containing nucleotide triphosphate hydrolases"/>
    <property type="match status" value="2"/>
</dbReference>
<keyword evidence="3 11" id="KW-0378">Hydrolase</keyword>
<name>A0A8J6J2I9_9FIRM</name>
<reference evidence="13" key="1">
    <citation type="submission" date="2020-08" db="EMBL/GenBank/DDBJ databases">
        <title>Genome public.</title>
        <authorList>
            <person name="Liu C."/>
            <person name="Sun Q."/>
        </authorList>
    </citation>
    <scope>NUCLEOTIDE SEQUENCE</scope>
    <source>
        <strain evidence="13">NSJ-51</strain>
    </source>
</reference>
<evidence type="ECO:0000313" key="13">
    <source>
        <dbReference type="EMBL" id="MBC5735082.1"/>
    </source>
</evidence>
<dbReference type="InterPro" id="IPR000212">
    <property type="entry name" value="DNA_helicase_UvrD/REP"/>
</dbReference>
<dbReference type="GO" id="GO:0000725">
    <property type="term" value="P:recombinational repair"/>
    <property type="evidence" value="ECO:0007669"/>
    <property type="project" value="TreeGrafter"/>
</dbReference>
<keyword evidence="2 11" id="KW-0547">Nucleotide-binding</keyword>
<dbReference type="GO" id="GO:0005524">
    <property type="term" value="F:ATP binding"/>
    <property type="evidence" value="ECO:0007669"/>
    <property type="project" value="UniProtKB-UniRule"/>
</dbReference>
<evidence type="ECO:0000256" key="7">
    <source>
        <dbReference type="ARBA" id="ARBA00023235"/>
    </source>
</evidence>
<dbReference type="CDD" id="cd17932">
    <property type="entry name" value="DEXQc_UvrD"/>
    <property type="match status" value="1"/>
</dbReference>
<dbReference type="Gene3D" id="1.10.10.160">
    <property type="match status" value="1"/>
</dbReference>
<comment type="similarity">
    <text evidence="1">Belongs to the helicase family. UvrD subfamily.</text>
</comment>
<dbReference type="EMBL" id="JACOPP010000036">
    <property type="protein sequence ID" value="MBC5735082.1"/>
    <property type="molecule type" value="Genomic_DNA"/>
</dbReference>
<dbReference type="InterPro" id="IPR013986">
    <property type="entry name" value="DExx_box_DNA_helicase_dom_sf"/>
</dbReference>
<feature type="domain" description="UvrD-like helicase ATP-binding" evidence="12">
    <location>
        <begin position="17"/>
        <end position="295"/>
    </location>
</feature>
<dbReference type="SUPFAM" id="SSF52540">
    <property type="entry name" value="P-loop containing nucleoside triphosphate hydrolases"/>
    <property type="match status" value="1"/>
</dbReference>
<evidence type="ECO:0000256" key="9">
    <source>
        <dbReference type="ARBA" id="ARBA00034808"/>
    </source>
</evidence>
<comment type="catalytic activity">
    <reaction evidence="8">
        <text>Couples ATP hydrolysis with the unwinding of duplex DNA by translocating in the 3'-5' direction.</text>
        <dbReference type="EC" id="5.6.2.4"/>
    </reaction>
</comment>
<dbReference type="GO" id="GO:0043138">
    <property type="term" value="F:3'-5' DNA helicase activity"/>
    <property type="evidence" value="ECO:0007669"/>
    <property type="project" value="UniProtKB-EC"/>
</dbReference>
<evidence type="ECO:0000256" key="2">
    <source>
        <dbReference type="ARBA" id="ARBA00022741"/>
    </source>
</evidence>
<dbReference type="InterPro" id="IPR014017">
    <property type="entry name" value="DNA_helicase_UvrD-like_C"/>
</dbReference>
<evidence type="ECO:0000256" key="10">
    <source>
        <dbReference type="ARBA" id="ARBA00048988"/>
    </source>
</evidence>
<dbReference type="Proteomes" id="UP000661435">
    <property type="component" value="Unassembled WGS sequence"/>
</dbReference>
<organism evidence="13 14">
    <name type="scientific">Lawsonibacter hominis</name>
    <dbReference type="NCBI Taxonomy" id="2763053"/>
    <lineage>
        <taxon>Bacteria</taxon>
        <taxon>Bacillati</taxon>
        <taxon>Bacillota</taxon>
        <taxon>Clostridia</taxon>
        <taxon>Eubacteriales</taxon>
        <taxon>Oscillospiraceae</taxon>
        <taxon>Lawsonibacter</taxon>
    </lineage>
</organism>
<keyword evidence="5 11" id="KW-0067">ATP-binding</keyword>